<reference evidence="2 3" key="1">
    <citation type="journal article" date="2014" name="Nat. Genet.">
        <title>Genome sequence of the hot pepper provides insights into the evolution of pungency in Capsicum species.</title>
        <authorList>
            <person name="Kim S."/>
            <person name="Park M."/>
            <person name="Yeom S.I."/>
            <person name="Kim Y.M."/>
            <person name="Lee J.M."/>
            <person name="Lee H.A."/>
            <person name="Seo E."/>
            <person name="Choi J."/>
            <person name="Cheong K."/>
            <person name="Kim K.T."/>
            <person name="Jung K."/>
            <person name="Lee G.W."/>
            <person name="Oh S.K."/>
            <person name="Bae C."/>
            <person name="Kim S.B."/>
            <person name="Lee H.Y."/>
            <person name="Kim S.Y."/>
            <person name="Kim M.S."/>
            <person name="Kang B.C."/>
            <person name="Jo Y.D."/>
            <person name="Yang H.B."/>
            <person name="Jeong H.J."/>
            <person name="Kang W.H."/>
            <person name="Kwon J.K."/>
            <person name="Shin C."/>
            <person name="Lim J.Y."/>
            <person name="Park J.H."/>
            <person name="Huh J.H."/>
            <person name="Kim J.S."/>
            <person name="Kim B.D."/>
            <person name="Cohen O."/>
            <person name="Paran I."/>
            <person name="Suh M.C."/>
            <person name="Lee S.B."/>
            <person name="Kim Y.K."/>
            <person name="Shin Y."/>
            <person name="Noh S.J."/>
            <person name="Park J."/>
            <person name="Seo Y.S."/>
            <person name="Kwon S.Y."/>
            <person name="Kim H.A."/>
            <person name="Park J.M."/>
            <person name="Kim H.J."/>
            <person name="Choi S.B."/>
            <person name="Bosland P.W."/>
            <person name="Reeves G."/>
            <person name="Jo S.H."/>
            <person name="Lee B.W."/>
            <person name="Cho H.T."/>
            <person name="Choi H.S."/>
            <person name="Lee M.S."/>
            <person name="Yu Y."/>
            <person name="Do Choi Y."/>
            <person name="Park B.S."/>
            <person name="van Deynze A."/>
            <person name="Ashrafi H."/>
            <person name="Hill T."/>
            <person name="Kim W.T."/>
            <person name="Pai H.S."/>
            <person name="Ahn H.K."/>
            <person name="Yeam I."/>
            <person name="Giovannoni J.J."/>
            <person name="Rose J.K."/>
            <person name="Sorensen I."/>
            <person name="Lee S.J."/>
            <person name="Kim R.W."/>
            <person name="Choi I.Y."/>
            <person name="Choi B.S."/>
            <person name="Lim J.S."/>
            <person name="Lee Y.H."/>
            <person name="Choi D."/>
        </authorList>
    </citation>
    <scope>NUCLEOTIDE SEQUENCE [LARGE SCALE GENOMIC DNA]</scope>
    <source>
        <strain evidence="3">cv. CM334</strain>
    </source>
</reference>
<accession>A0A2G2YR90</accession>
<dbReference type="EMBL" id="AYRZ02000009">
    <property type="protein sequence ID" value="PHT72262.1"/>
    <property type="molecule type" value="Genomic_DNA"/>
</dbReference>
<evidence type="ECO:0000313" key="2">
    <source>
        <dbReference type="EMBL" id="PHT72262.1"/>
    </source>
</evidence>
<evidence type="ECO:0000313" key="3">
    <source>
        <dbReference type="Proteomes" id="UP000222542"/>
    </source>
</evidence>
<feature type="domain" description="DCD" evidence="1">
    <location>
        <begin position="1"/>
        <end position="52"/>
    </location>
</feature>
<protein>
    <recommendedName>
        <fullName evidence="1">DCD domain-containing protein</fullName>
    </recommendedName>
</protein>
<dbReference type="Gramene" id="PHT72262">
    <property type="protein sequence ID" value="PHT72262"/>
    <property type="gene ID" value="T459_23047"/>
</dbReference>
<reference evidence="2 3" key="2">
    <citation type="journal article" date="2017" name="Genome Biol.">
        <title>New reference genome sequences of hot pepper reveal the massive evolution of plant disease-resistance genes by retroduplication.</title>
        <authorList>
            <person name="Kim S."/>
            <person name="Park J."/>
            <person name="Yeom S.I."/>
            <person name="Kim Y.M."/>
            <person name="Seo E."/>
            <person name="Kim K.T."/>
            <person name="Kim M.S."/>
            <person name="Lee J.M."/>
            <person name="Cheong K."/>
            <person name="Shin H.S."/>
            <person name="Kim S.B."/>
            <person name="Han K."/>
            <person name="Lee J."/>
            <person name="Park M."/>
            <person name="Lee H.A."/>
            <person name="Lee H.Y."/>
            <person name="Lee Y."/>
            <person name="Oh S."/>
            <person name="Lee J.H."/>
            <person name="Choi E."/>
            <person name="Choi E."/>
            <person name="Lee S.E."/>
            <person name="Jeon J."/>
            <person name="Kim H."/>
            <person name="Choi G."/>
            <person name="Song H."/>
            <person name="Lee J."/>
            <person name="Lee S.C."/>
            <person name="Kwon J.K."/>
            <person name="Lee H.Y."/>
            <person name="Koo N."/>
            <person name="Hong Y."/>
            <person name="Kim R.W."/>
            <person name="Kang W.H."/>
            <person name="Huh J.H."/>
            <person name="Kang B.C."/>
            <person name="Yang T.J."/>
            <person name="Lee Y.H."/>
            <person name="Bennetzen J.L."/>
            <person name="Choi D."/>
        </authorList>
    </citation>
    <scope>NUCLEOTIDE SEQUENCE [LARGE SCALE GENOMIC DNA]</scope>
    <source>
        <strain evidence="3">cv. CM334</strain>
    </source>
</reference>
<evidence type="ECO:0000259" key="1">
    <source>
        <dbReference type="PROSITE" id="PS51222"/>
    </source>
</evidence>
<dbReference type="Proteomes" id="UP000222542">
    <property type="component" value="Unassembled WGS sequence"/>
</dbReference>
<organism evidence="2 3">
    <name type="scientific">Capsicum annuum</name>
    <name type="common">Capsicum pepper</name>
    <dbReference type="NCBI Taxonomy" id="4072"/>
    <lineage>
        <taxon>Eukaryota</taxon>
        <taxon>Viridiplantae</taxon>
        <taxon>Streptophyta</taxon>
        <taxon>Embryophyta</taxon>
        <taxon>Tracheophyta</taxon>
        <taxon>Spermatophyta</taxon>
        <taxon>Magnoliopsida</taxon>
        <taxon>eudicotyledons</taxon>
        <taxon>Gunneridae</taxon>
        <taxon>Pentapetalae</taxon>
        <taxon>asterids</taxon>
        <taxon>lamiids</taxon>
        <taxon>Solanales</taxon>
        <taxon>Solanaceae</taxon>
        <taxon>Solanoideae</taxon>
        <taxon>Capsiceae</taxon>
        <taxon>Capsicum</taxon>
    </lineage>
</organism>
<dbReference type="AlphaFoldDB" id="A0A2G2YR90"/>
<keyword evidence="3" id="KW-1185">Reference proteome</keyword>
<name>A0A2G2YR90_CAPAN</name>
<dbReference type="PROSITE" id="PS51222">
    <property type="entry name" value="DCD"/>
    <property type="match status" value="1"/>
</dbReference>
<gene>
    <name evidence="2" type="ORF">T459_23047</name>
</gene>
<dbReference type="InterPro" id="IPR013989">
    <property type="entry name" value="Dev_and_cell_death_domain"/>
</dbReference>
<proteinExistence type="predicted"/>
<comment type="caution">
    <text evidence="2">The sequence shown here is derived from an EMBL/GenBank/DDBJ whole genome shotgun (WGS) entry which is preliminary data.</text>
</comment>
<sequence>MHAGLYSSKDSSAEASLFLLKVQIHVHFHCESLPENTFKPIILDNYYNPHHF</sequence>